<name>A0A425HSV8_TOXGO</name>
<feature type="signal peptide" evidence="4">
    <location>
        <begin position="1"/>
        <end position="25"/>
    </location>
</feature>
<dbReference type="EMBL" id="AHIV02001641">
    <property type="protein sequence ID" value="RQX69174.1"/>
    <property type="molecule type" value="Genomic_DNA"/>
</dbReference>
<evidence type="ECO:0000256" key="2">
    <source>
        <dbReference type="SAM" id="Coils"/>
    </source>
</evidence>
<evidence type="ECO:0000313" key="5">
    <source>
        <dbReference type="EMBL" id="RQX69174.1"/>
    </source>
</evidence>
<feature type="region of interest" description="Disordered" evidence="3">
    <location>
        <begin position="1099"/>
        <end position="1152"/>
    </location>
</feature>
<feature type="coiled-coil region" evidence="2">
    <location>
        <begin position="892"/>
        <end position="919"/>
    </location>
</feature>
<feature type="compositionally biased region" description="Acidic residues" evidence="3">
    <location>
        <begin position="1138"/>
        <end position="1147"/>
    </location>
</feature>
<dbReference type="PANTHER" id="PTHR47936:SF1">
    <property type="entry name" value="PENTATRICOPEPTIDE REPEAT-CONTAINING PROTEIN GUN1, CHLOROPLASTIC"/>
    <property type="match status" value="1"/>
</dbReference>
<feature type="region of interest" description="Disordered" evidence="3">
    <location>
        <begin position="1298"/>
        <end position="1325"/>
    </location>
</feature>
<feature type="compositionally biased region" description="Low complexity" evidence="3">
    <location>
        <begin position="461"/>
        <end position="485"/>
    </location>
</feature>
<feature type="compositionally biased region" description="Polar residues" evidence="3">
    <location>
        <begin position="933"/>
        <end position="942"/>
    </location>
</feature>
<feature type="compositionally biased region" description="Acidic residues" evidence="3">
    <location>
        <begin position="1500"/>
        <end position="1511"/>
    </location>
</feature>
<feature type="compositionally biased region" description="Polar residues" evidence="3">
    <location>
        <begin position="1558"/>
        <end position="1576"/>
    </location>
</feature>
<feature type="region of interest" description="Disordered" evidence="3">
    <location>
        <begin position="1346"/>
        <end position="1685"/>
    </location>
</feature>
<keyword evidence="4" id="KW-0732">Signal</keyword>
<dbReference type="GO" id="GO:0031930">
    <property type="term" value="P:mitochondria-nucleus signaling pathway"/>
    <property type="evidence" value="ECO:0007669"/>
    <property type="project" value="TreeGrafter"/>
</dbReference>
<feature type="compositionally biased region" description="Basic and acidic residues" evidence="3">
    <location>
        <begin position="125"/>
        <end position="175"/>
    </location>
</feature>
<dbReference type="Pfam" id="PF13812">
    <property type="entry name" value="PPR_3"/>
    <property type="match status" value="1"/>
</dbReference>
<organism evidence="5 6">
    <name type="scientific">Toxoplasma gondii CAST</name>
    <dbReference type="NCBI Taxonomy" id="943122"/>
    <lineage>
        <taxon>Eukaryota</taxon>
        <taxon>Sar</taxon>
        <taxon>Alveolata</taxon>
        <taxon>Apicomplexa</taxon>
        <taxon>Conoidasida</taxon>
        <taxon>Coccidia</taxon>
        <taxon>Eucoccidiorida</taxon>
        <taxon>Eimeriorina</taxon>
        <taxon>Sarcocystidae</taxon>
        <taxon>Toxoplasma</taxon>
    </lineage>
</organism>
<keyword evidence="1" id="KW-0677">Repeat</keyword>
<feature type="chain" id="PRO_5019482712" evidence="4">
    <location>
        <begin position="26"/>
        <end position="1722"/>
    </location>
</feature>
<feature type="compositionally biased region" description="Basic and acidic residues" evidence="3">
    <location>
        <begin position="1346"/>
        <end position="1360"/>
    </location>
</feature>
<proteinExistence type="predicted"/>
<feature type="compositionally biased region" description="Basic and acidic residues" evidence="3">
    <location>
        <begin position="1040"/>
        <end position="1060"/>
    </location>
</feature>
<dbReference type="PROSITE" id="PS51257">
    <property type="entry name" value="PROKAR_LIPOPROTEIN"/>
    <property type="match status" value="1"/>
</dbReference>
<feature type="region of interest" description="Disordered" evidence="3">
    <location>
        <begin position="461"/>
        <end position="486"/>
    </location>
</feature>
<feature type="region of interest" description="Disordered" evidence="3">
    <location>
        <begin position="920"/>
        <end position="947"/>
    </location>
</feature>
<dbReference type="Pfam" id="PF01535">
    <property type="entry name" value="PPR"/>
    <property type="match status" value="1"/>
</dbReference>
<feature type="region of interest" description="Disordered" evidence="3">
    <location>
        <begin position="73"/>
        <end position="188"/>
    </location>
</feature>
<dbReference type="InterPro" id="IPR002885">
    <property type="entry name" value="PPR_rpt"/>
</dbReference>
<dbReference type="Gene3D" id="1.25.40.10">
    <property type="entry name" value="Tetratricopeptide repeat domain"/>
    <property type="match status" value="2"/>
</dbReference>
<comment type="caution">
    <text evidence="5">The sequence shown here is derived from an EMBL/GenBank/DDBJ whole genome shotgun (WGS) entry which is preliminary data.</text>
</comment>
<feature type="compositionally biased region" description="Basic and acidic residues" evidence="3">
    <location>
        <begin position="795"/>
        <end position="825"/>
    </location>
</feature>
<feature type="compositionally biased region" description="Basic and acidic residues" evidence="3">
    <location>
        <begin position="1580"/>
        <end position="1590"/>
    </location>
</feature>
<feature type="region of interest" description="Disordered" evidence="3">
    <location>
        <begin position="1697"/>
        <end position="1722"/>
    </location>
</feature>
<dbReference type="InterPro" id="IPR011990">
    <property type="entry name" value="TPR-like_helical_dom_sf"/>
</dbReference>
<feature type="region of interest" description="Disordered" evidence="3">
    <location>
        <begin position="1009"/>
        <end position="1060"/>
    </location>
</feature>
<dbReference type="VEuPathDB" id="ToxoDB:TGCAST_244050"/>
<evidence type="ECO:0000256" key="3">
    <source>
        <dbReference type="SAM" id="MobiDB-lite"/>
    </source>
</evidence>
<keyword evidence="2" id="KW-0175">Coiled coil</keyword>
<gene>
    <name evidence="5" type="ORF">TGCAST_244050</name>
</gene>
<accession>A0A425HSV8</accession>
<feature type="compositionally biased region" description="Basic and acidic residues" evidence="3">
    <location>
        <begin position="1404"/>
        <end position="1449"/>
    </location>
</feature>
<evidence type="ECO:0000256" key="1">
    <source>
        <dbReference type="ARBA" id="ARBA00022737"/>
    </source>
</evidence>
<feature type="compositionally biased region" description="Basic and acidic residues" evidence="3">
    <location>
        <begin position="1490"/>
        <end position="1499"/>
    </location>
</feature>
<feature type="compositionally biased region" description="Basic and acidic residues" evidence="3">
    <location>
        <begin position="1368"/>
        <end position="1389"/>
    </location>
</feature>
<feature type="compositionally biased region" description="Low complexity" evidence="3">
    <location>
        <begin position="1201"/>
        <end position="1231"/>
    </location>
</feature>
<feature type="compositionally biased region" description="Gly residues" evidence="3">
    <location>
        <begin position="1648"/>
        <end position="1658"/>
    </location>
</feature>
<dbReference type="PANTHER" id="PTHR47936">
    <property type="entry name" value="PPR_LONG DOMAIN-CONTAINING PROTEIN"/>
    <property type="match status" value="1"/>
</dbReference>
<feature type="region of interest" description="Disordered" evidence="3">
    <location>
        <begin position="1168"/>
        <end position="1253"/>
    </location>
</feature>
<feature type="region of interest" description="Disordered" evidence="3">
    <location>
        <begin position="795"/>
        <end position="829"/>
    </location>
</feature>
<feature type="compositionally biased region" description="Basic and acidic residues" evidence="3">
    <location>
        <begin position="1512"/>
        <end position="1557"/>
    </location>
</feature>
<feature type="compositionally biased region" description="Basic and acidic residues" evidence="3">
    <location>
        <begin position="1099"/>
        <end position="1122"/>
    </location>
</feature>
<feature type="compositionally biased region" description="Basic and acidic residues" evidence="3">
    <location>
        <begin position="1456"/>
        <end position="1465"/>
    </location>
</feature>
<reference evidence="5 6" key="1">
    <citation type="submission" date="2017-10" db="EMBL/GenBank/DDBJ databases">
        <authorList>
            <person name="Sibley D."/>
            <person name="Venepally P."/>
            <person name="Karamycheva S."/>
            <person name="Hadjithomas M."/>
            <person name="Khan A."/>
            <person name="Brunk B."/>
            <person name="Roos D."/>
            <person name="Caler E."/>
            <person name="Lorenzi H."/>
        </authorList>
    </citation>
    <scope>NUCLEOTIDE SEQUENCE [LARGE SCALE GENOMIC DNA]</scope>
    <source>
        <strain evidence="5 6">CAST</strain>
    </source>
</reference>
<evidence type="ECO:0000256" key="4">
    <source>
        <dbReference type="SAM" id="SignalP"/>
    </source>
</evidence>
<sequence>MRRASLFSFLSCSLFLLACSSAVSALPLAAPLRSAPLCPFASSASSSSLHRRPAGLRCTPHFAFASFEKAKGSEKCEPANTHRPSVETADGEPLRRDPADPSSGSARVCGVHTSGAPLATVPKANNERCEGKRHFRFRTNDEEGNHGNELEGRFEEPEEPDRAAEGQEKRRRENSGKTPGRATGKRKSLNGYHASWLASAFNRHQASHIHSLRVSSFRSPLSSFLSSSHSSSLALYSSSFSPFASSLLSPSPLFLNPASSASGRRVSLSNFLSSPSSSSPSVSASSSCSSSSSLLRALVASHSSPQTASVSLSPPRGSSFSSLSPSVLLRRSETRTQAPTLQAPLLSVRGSWAPDAGDDRETEKRLSPLRIDYRQAFELLEKADPTGIKALTAAYNAALHACERQRDRPGALRIYAAMREKEIPIDVVTLHSLFTLLEAFADDTALLQILAQVDSADPESSMAFLSRSPSSSLSPSPPSDSQASPTVSVTPSLLSLGISTCCRAGNATAAVQLMERLKVLLRRNADKFLLNFTSVLPPDTADATAAVAHPPTGVYVQLVVALTQEGRYEEALAYYEELKSLQRRFVEKQQLLEREVARRAELVERELKNAPEQERKKLLGDIERQVVEEQELLLEDYQPPISAVNAALEACLCTGRLKQALLIYKEDVEFPEKQRLRAGEALDQELAPSKAAPTLRTFELLLRACSQQRQAFALAQIWRDFEELQATAAETQNASPFRLPSAAPCVASAIQGFAACGLWTYALRLLLLLHKETGDARQRHCELLSDLLRDAREAAERSGAARETQSKMRSENEGERSSEQKDGDARAAASESGDWERCLEGRFVDLGVEPYLAVLRACRDVGAWKPALGILRLLQQRHTQAKLLHALGAARERREAERREQFQQRVRALRRRLSEAKRKTNGADCVGEAAEQQRPTSASATGDSDPLLSRDMERFLGSLHNSVAVGRTPLLPEFPYEAYALTLGTMAAARAWDRVLAVSSEFFSRRDSGACGSASLGADGPAGEANEERKPARRAVGFGGERDEGGQPERGAEGERRDAPLEIRKSVHAYRLMALMHLGRHQEVEAERRSLIRLTEMERRTRERRDARQREREGGEEKREEGEGSEEAFLPKWREETEHEEGEGGEDEGSHGIATLVLEEAETWLMRGVTRERRTQGKDNIYPTPSIHETTPHTYEATHHSFPSPSKSSSASSSASSSSFSSSSSSFSSSPLQPSFIAGSGGGRSMSLRDVHHLEGVSAMSEGLKEGRGEETSVARREEFLIGGGTKRKVCVQDEDRGDAVAEGEANHKSVCRDETGEENSGRSLDRFFAGLEPVSEREARAVAEAVERRRTEEHWRQEKMQSGVKRVTGDREGMLPKRSADPEGDKNDPGCQTAGNDPGGETGLRRREGERDGVNEEAGGREKGASGQIEREREGEHDTEEARERLEEKEEERENENSEREGRAIRAVSGERGLSVSAFLSSVLGPRRAVLESMREEPVLEDTVTEEPESLELHADAEAQLEAKQREGESRDRSGENTDASTERRNSPDREEEKQDPVTTATQETDANTGGTLSQAGARKSEAAPRSESVETSLDLLLRLKHKTPAETQQLEDGPPRWLARRSGAGEPGAEAVAGSRRGVHPPDGRAGVGIPGGGAGSQRQRQETRGQSAFLFAGDHGWGWPPHWEEKLDKARARLQRTNDESGETEENAKTETPWGMRPT</sequence>
<protein>
    <submittedName>
        <fullName evidence="5">PPR repeat protein</fullName>
    </submittedName>
</protein>
<dbReference type="Proteomes" id="UP000284452">
    <property type="component" value="Unassembled WGS sequence"/>
</dbReference>
<dbReference type="GO" id="GO:0009507">
    <property type="term" value="C:chloroplast"/>
    <property type="evidence" value="ECO:0007669"/>
    <property type="project" value="TreeGrafter"/>
</dbReference>
<evidence type="ECO:0000313" key="6">
    <source>
        <dbReference type="Proteomes" id="UP000284452"/>
    </source>
</evidence>